<comment type="caution">
    <text evidence="2">The sequence shown here is derived from an EMBL/GenBank/DDBJ whole genome shotgun (WGS) entry which is preliminary data.</text>
</comment>
<keyword evidence="3" id="KW-1185">Reference proteome</keyword>
<accession>A0A9X2HTC8</accession>
<feature type="signal peptide" evidence="1">
    <location>
        <begin position="1"/>
        <end position="23"/>
    </location>
</feature>
<feature type="chain" id="PRO_5040824204" description="Secreted protein" evidence="1">
    <location>
        <begin position="24"/>
        <end position="89"/>
    </location>
</feature>
<dbReference type="Proteomes" id="UP001139486">
    <property type="component" value="Unassembled WGS sequence"/>
</dbReference>
<evidence type="ECO:0000256" key="1">
    <source>
        <dbReference type="SAM" id="SignalP"/>
    </source>
</evidence>
<organism evidence="2 3">
    <name type="scientific">Sphingomonas liriopis</name>
    <dbReference type="NCBI Taxonomy" id="2949094"/>
    <lineage>
        <taxon>Bacteria</taxon>
        <taxon>Pseudomonadati</taxon>
        <taxon>Pseudomonadota</taxon>
        <taxon>Alphaproteobacteria</taxon>
        <taxon>Sphingomonadales</taxon>
        <taxon>Sphingomonadaceae</taxon>
        <taxon>Sphingomonas</taxon>
    </lineage>
</organism>
<evidence type="ECO:0000313" key="3">
    <source>
        <dbReference type="Proteomes" id="UP001139486"/>
    </source>
</evidence>
<protein>
    <recommendedName>
        <fullName evidence="4">Secreted protein</fullName>
    </recommendedName>
</protein>
<dbReference type="EMBL" id="JAMLDY010000022">
    <property type="protein sequence ID" value="MCP3736202.1"/>
    <property type="molecule type" value="Genomic_DNA"/>
</dbReference>
<sequence>MSRTIHLAAAAAAILTTATPALARHAATDRPYTASYDSTRDAYCIRFFSGSLAADPRPGNPGITCQTRARWAQHRVYIQHRRPTELTAR</sequence>
<evidence type="ECO:0008006" key="4">
    <source>
        <dbReference type="Google" id="ProtNLM"/>
    </source>
</evidence>
<evidence type="ECO:0000313" key="2">
    <source>
        <dbReference type="EMBL" id="MCP3736202.1"/>
    </source>
</evidence>
<proteinExistence type="predicted"/>
<dbReference type="RefSeq" id="WP_254290195.1">
    <property type="nucleotide sequence ID" value="NZ_JAMLDY010000022.1"/>
</dbReference>
<name>A0A9X2HTC8_9SPHN</name>
<gene>
    <name evidence="2" type="ORF">M9979_15135</name>
</gene>
<dbReference type="AlphaFoldDB" id="A0A9X2HTC8"/>
<reference evidence="2" key="1">
    <citation type="submission" date="2022-05" db="EMBL/GenBank/DDBJ databases">
        <title>Sphingomonas sp. strain RP10 Genome sequencing and assembly.</title>
        <authorList>
            <person name="Kim I."/>
        </authorList>
    </citation>
    <scope>NUCLEOTIDE SEQUENCE</scope>
    <source>
        <strain evidence="2">RP10</strain>
    </source>
</reference>
<keyword evidence="1" id="KW-0732">Signal</keyword>